<dbReference type="InterPro" id="IPR012677">
    <property type="entry name" value="Nucleotide-bd_a/b_plait_sf"/>
</dbReference>
<keyword evidence="2 5" id="KW-0396">Initiation factor</keyword>
<evidence type="ECO:0000256" key="6">
    <source>
        <dbReference type="PROSITE-ProRule" id="PRU00176"/>
    </source>
</evidence>
<evidence type="ECO:0000256" key="7">
    <source>
        <dbReference type="SAM" id="MobiDB-lite"/>
    </source>
</evidence>
<evidence type="ECO:0000313" key="9">
    <source>
        <dbReference type="EMBL" id="OUS48283.1"/>
    </source>
</evidence>
<feature type="region of interest" description="Disordered" evidence="7">
    <location>
        <begin position="18"/>
        <end position="62"/>
    </location>
</feature>
<dbReference type="EMBL" id="KZ155774">
    <property type="protein sequence ID" value="OUS48283.1"/>
    <property type="molecule type" value="Genomic_DNA"/>
</dbReference>
<evidence type="ECO:0000256" key="1">
    <source>
        <dbReference type="ARBA" id="ARBA00022490"/>
    </source>
</evidence>
<dbReference type="FunFam" id="3.30.70.330:FF:000342">
    <property type="entry name" value="Eukaryotic translation initiation factor 3 subunit G"/>
    <property type="match status" value="1"/>
</dbReference>
<dbReference type="InterPro" id="IPR034240">
    <property type="entry name" value="eIF3G_RRM"/>
</dbReference>
<dbReference type="Proteomes" id="UP000195557">
    <property type="component" value="Unassembled WGS sequence"/>
</dbReference>
<feature type="compositionally biased region" description="Basic and acidic residues" evidence="7">
    <location>
        <begin position="182"/>
        <end position="192"/>
    </location>
</feature>
<comment type="function">
    <text evidence="5">RNA-binding component of the eukaryotic translation initiation factor 3 (eIF-3) complex, which is involved in protein synthesis of a specialized repertoire of mRNAs and, together with other initiation factors, stimulates binding of mRNA and methionyl-tRNAi to the 40S ribosome. The eIF-3 complex specifically targets and initiates translation of a subset of mRNAs involved in cell proliferation. This subunit can bind 18S rRNA.</text>
</comment>
<keyword evidence="3 6" id="KW-0694">RNA-binding</keyword>
<dbReference type="Gene3D" id="3.30.70.330">
    <property type="match status" value="1"/>
</dbReference>
<dbReference type="PANTHER" id="PTHR10352">
    <property type="entry name" value="EUKARYOTIC TRANSLATION INITIATION FACTOR 3 SUBUNIT G"/>
    <property type="match status" value="1"/>
</dbReference>
<dbReference type="PIRSF" id="PIRSF037949">
    <property type="entry name" value="Transl_init_eIF-3_RNA-bind"/>
    <property type="match status" value="1"/>
</dbReference>
<dbReference type="Pfam" id="PF00076">
    <property type="entry name" value="RRM_1"/>
    <property type="match status" value="1"/>
</dbReference>
<accession>A0A1Y5IJK2</accession>
<dbReference type="GO" id="GO:0033290">
    <property type="term" value="C:eukaryotic 48S preinitiation complex"/>
    <property type="evidence" value="ECO:0007669"/>
    <property type="project" value="UniProtKB-UniRule"/>
</dbReference>
<evidence type="ECO:0000259" key="8">
    <source>
        <dbReference type="PROSITE" id="PS50102"/>
    </source>
</evidence>
<evidence type="ECO:0000256" key="3">
    <source>
        <dbReference type="ARBA" id="ARBA00022884"/>
    </source>
</evidence>
<dbReference type="CDD" id="cd12408">
    <property type="entry name" value="RRM_eIF3G_like"/>
    <property type="match status" value="1"/>
</dbReference>
<dbReference type="InterPro" id="IPR035979">
    <property type="entry name" value="RBD_domain_sf"/>
</dbReference>
<reference evidence="9" key="1">
    <citation type="submission" date="2017-04" db="EMBL/GenBank/DDBJ databases">
        <title>Population genomics of picophytoplankton unveils novel chromosome hypervariability.</title>
        <authorList>
            <consortium name="DOE Joint Genome Institute"/>
            <person name="Blanc-Mathieu R."/>
            <person name="Krasovec M."/>
            <person name="Hebrard M."/>
            <person name="Yau S."/>
            <person name="Desgranges E."/>
            <person name="Martin J."/>
            <person name="Schackwitz W."/>
            <person name="Kuo A."/>
            <person name="Salin G."/>
            <person name="Donnadieu C."/>
            <person name="Desdevises Y."/>
            <person name="Sanchez-Ferandin S."/>
            <person name="Moreau H."/>
            <person name="Rivals E."/>
            <person name="Grigoriev I.V."/>
            <person name="Grimsley N."/>
            <person name="Eyre-Walker A."/>
            <person name="Piganeau G."/>
        </authorList>
    </citation>
    <scope>NUCLEOTIDE SEQUENCE [LARGE SCALE GENOMIC DNA]</scope>
    <source>
        <strain evidence="9">RCC 1115</strain>
    </source>
</reference>
<dbReference type="GO" id="GO:0003743">
    <property type="term" value="F:translation initiation factor activity"/>
    <property type="evidence" value="ECO:0007669"/>
    <property type="project" value="UniProtKB-UniRule"/>
</dbReference>
<dbReference type="HAMAP" id="MF_03006">
    <property type="entry name" value="eIF3g"/>
    <property type="match status" value="1"/>
</dbReference>
<dbReference type="PROSITE" id="PS50102">
    <property type="entry name" value="RRM"/>
    <property type="match status" value="1"/>
</dbReference>
<dbReference type="InterPro" id="IPR017334">
    <property type="entry name" value="eIF3_g"/>
</dbReference>
<feature type="domain" description="RRM" evidence="8">
    <location>
        <begin position="228"/>
        <end position="306"/>
    </location>
</feature>
<organism evidence="9">
    <name type="scientific">Ostreococcus tauri</name>
    <name type="common">Marine green alga</name>
    <dbReference type="NCBI Taxonomy" id="70448"/>
    <lineage>
        <taxon>Eukaryota</taxon>
        <taxon>Viridiplantae</taxon>
        <taxon>Chlorophyta</taxon>
        <taxon>Mamiellophyceae</taxon>
        <taxon>Mamiellales</taxon>
        <taxon>Bathycoccaceae</taxon>
        <taxon>Ostreococcus</taxon>
    </lineage>
</organism>
<sequence>MAIKPRWDAIDADTERAVDARRDADDEALNKTTETLRSTKIAAANGGSSDASDLPANEKLGPDEEGVMTSITYQINDAGVRTKTVKRYKEHEVVKKVTPGMLERKTWEKFGDAKRYKPGDESMTAVSLEEIFLEKTRVQPKSELEKASDPLAAMASAQTSLLVCRTCGKKGDHWTSKCPYKDLANDGSKPPDEDGAFGARKPGGYVPPSMRAGATGTGASMDRRRDENSIRVSNLSEDTREQDLQELFRPFGPVTRIYVAINRDTGEARGFAFVNMVNREDGQRAIDKLDGYGYDNLILRVEWAAPREERR</sequence>
<dbReference type="GO" id="GO:0016282">
    <property type="term" value="C:eukaryotic 43S preinitiation complex"/>
    <property type="evidence" value="ECO:0007669"/>
    <property type="project" value="UniProtKB-UniRule"/>
</dbReference>
<dbReference type="GO" id="GO:0005852">
    <property type="term" value="C:eukaryotic translation initiation factor 3 complex"/>
    <property type="evidence" value="ECO:0007669"/>
    <property type="project" value="UniProtKB-UniRule"/>
</dbReference>
<dbReference type="SUPFAM" id="SSF54928">
    <property type="entry name" value="RNA-binding domain, RBD"/>
    <property type="match status" value="1"/>
</dbReference>
<gene>
    <name evidence="9" type="ORF">BE221DRAFT_203422</name>
</gene>
<feature type="compositionally biased region" description="Low complexity" evidence="7">
    <location>
        <begin position="42"/>
        <end position="53"/>
    </location>
</feature>
<comment type="subcellular location">
    <subcellularLocation>
        <location evidence="5">Cytoplasm</location>
    </subcellularLocation>
</comment>
<comment type="subunit">
    <text evidence="5">Component of the eukaryotic translation initiation factor 3 (eIF-3) complex.</text>
</comment>
<protein>
    <recommendedName>
        <fullName evidence="5">Eukaryotic translation initiation factor 3 subunit G</fullName>
        <shortName evidence="5">eIF3g</shortName>
    </recommendedName>
    <alternativeName>
        <fullName evidence="5">Eukaryotic translation initiation factor 3 RNA-binding subunit</fullName>
        <shortName evidence="5">eIF-3 RNA-binding subunit</shortName>
    </alternativeName>
    <alternativeName>
        <fullName evidence="5">Eukaryotic translation initiation factor 3 subunit 4</fullName>
    </alternativeName>
</protein>
<keyword evidence="4 5" id="KW-0648">Protein biosynthesis</keyword>
<dbReference type="SMART" id="SM00360">
    <property type="entry name" value="RRM"/>
    <property type="match status" value="1"/>
</dbReference>
<comment type="similarity">
    <text evidence="5">Belongs to the eIF-3 subunit G family.</text>
</comment>
<feature type="region of interest" description="Disordered" evidence="7">
    <location>
        <begin position="182"/>
        <end position="227"/>
    </location>
</feature>
<keyword evidence="1 5" id="KW-0963">Cytoplasm</keyword>
<name>A0A1Y5IJK2_OSTTA</name>
<dbReference type="Pfam" id="PF12353">
    <property type="entry name" value="eIF3g"/>
    <property type="match status" value="1"/>
</dbReference>
<dbReference type="eggNOG" id="KOG0122">
    <property type="taxonomic scope" value="Eukaryota"/>
</dbReference>
<dbReference type="AlphaFoldDB" id="A0A1Y5IJK2"/>
<proteinExistence type="inferred from homology"/>
<dbReference type="InterPro" id="IPR024675">
    <property type="entry name" value="eIF3g_N"/>
</dbReference>
<dbReference type="CDD" id="cd12933">
    <property type="entry name" value="eIF3G"/>
    <property type="match status" value="1"/>
</dbReference>
<evidence type="ECO:0000256" key="4">
    <source>
        <dbReference type="ARBA" id="ARBA00022917"/>
    </source>
</evidence>
<dbReference type="GO" id="GO:0003723">
    <property type="term" value="F:RNA binding"/>
    <property type="evidence" value="ECO:0007669"/>
    <property type="project" value="UniProtKB-UniRule"/>
</dbReference>
<evidence type="ECO:0000256" key="2">
    <source>
        <dbReference type="ARBA" id="ARBA00022540"/>
    </source>
</evidence>
<dbReference type="InterPro" id="IPR000504">
    <property type="entry name" value="RRM_dom"/>
</dbReference>
<dbReference type="GO" id="GO:0001732">
    <property type="term" value="P:formation of cytoplasmic translation initiation complex"/>
    <property type="evidence" value="ECO:0007669"/>
    <property type="project" value="UniProtKB-UniRule"/>
</dbReference>
<evidence type="ECO:0000256" key="5">
    <source>
        <dbReference type="HAMAP-Rule" id="MF_03006"/>
    </source>
</evidence>